<proteinExistence type="predicted"/>
<reference evidence="2" key="2">
    <citation type="submission" date="2018-04" db="EMBL/GenBank/DDBJ databases">
        <title>OnivRS2 (Oryza nivara Reference Sequence Version 2).</title>
        <authorList>
            <person name="Zhang J."/>
            <person name="Kudrna D."/>
            <person name="Lee S."/>
            <person name="Talag J."/>
            <person name="Rajasekar S."/>
            <person name="Welchert J."/>
            <person name="Hsing Y.-I."/>
            <person name="Wing R.A."/>
        </authorList>
    </citation>
    <scope>NUCLEOTIDE SEQUENCE [LARGE SCALE GENOMIC DNA]</scope>
    <source>
        <strain evidence="2">SL10</strain>
    </source>
</reference>
<organism evidence="2">
    <name type="scientific">Oryza nivara</name>
    <name type="common">Indian wild rice</name>
    <name type="synonym">Oryza sativa f. spontanea</name>
    <dbReference type="NCBI Taxonomy" id="4536"/>
    <lineage>
        <taxon>Eukaryota</taxon>
        <taxon>Viridiplantae</taxon>
        <taxon>Streptophyta</taxon>
        <taxon>Embryophyta</taxon>
        <taxon>Tracheophyta</taxon>
        <taxon>Spermatophyta</taxon>
        <taxon>Magnoliopsida</taxon>
        <taxon>Liliopsida</taxon>
        <taxon>Poales</taxon>
        <taxon>Poaceae</taxon>
        <taxon>BOP clade</taxon>
        <taxon>Oryzoideae</taxon>
        <taxon>Oryzeae</taxon>
        <taxon>Oryzinae</taxon>
        <taxon>Oryza</taxon>
    </lineage>
</organism>
<feature type="compositionally biased region" description="Low complexity" evidence="1">
    <location>
        <begin position="101"/>
        <end position="115"/>
    </location>
</feature>
<evidence type="ECO:0000313" key="3">
    <source>
        <dbReference type="Proteomes" id="UP000006591"/>
    </source>
</evidence>
<dbReference type="eggNOG" id="ENOG502S2NI">
    <property type="taxonomic scope" value="Eukaryota"/>
</dbReference>
<reference evidence="2" key="1">
    <citation type="submission" date="2015-04" db="UniProtKB">
        <authorList>
            <consortium name="EnsemblPlants"/>
        </authorList>
    </citation>
    <scope>IDENTIFICATION</scope>
    <source>
        <strain evidence="2">SL10</strain>
    </source>
</reference>
<dbReference type="AlphaFoldDB" id="A0A0E0G995"/>
<dbReference type="PANTHER" id="PTHR35737:SF1">
    <property type="entry name" value="CRYPTIC LOCI REGULATOR"/>
    <property type="match status" value="1"/>
</dbReference>
<dbReference type="EnsemblPlants" id="ONIVA02G25350.3">
    <property type="protein sequence ID" value="ONIVA02G25350.3"/>
    <property type="gene ID" value="ONIVA02G25350"/>
</dbReference>
<accession>A0A0E0G995</accession>
<dbReference type="STRING" id="4536.A0A0E0G995"/>
<dbReference type="Gramene" id="ONIVA02G25350.3">
    <property type="protein sequence ID" value="ONIVA02G25350.3"/>
    <property type="gene ID" value="ONIVA02G25350"/>
</dbReference>
<sequence>MAAADGDEDWEICNCDGFVYKRRRVLHPPDLEDAAAAAATSSAPGPPPEAVLRRRRRQALLRLRARYLDELSRWESLSSDVLAPLPAAPAADLPPRPPSDPVAASPPLGSSSSSSSDLTVIDGLLAQAEVTEQLLKRLTEVCDEIDEFCHAHEAALVDAVTDLPVWGDPRELMNSLCSPTELPVCGDPREVMSSLCSPGEKPVSDIKLISELVTSSATLHWLFCRCNMANSGTSTNRSIWDASGIMPQAQAAPACITPFAASCNNHSDELKLCLIFLQLHPISKELMLGHIVLHLMHMPTLCLTSRLMGMLANHLQNAIYKNPAYPDDHDQNAISNNPAYHHAGYDQKMPSTTIIPTLLGMFRMSTPTIMATRQLMVAAAPRLMR</sequence>
<dbReference type="HOGENOM" id="CLU_770268_0_0_1"/>
<name>A0A0E0G995_ORYNI</name>
<evidence type="ECO:0000313" key="2">
    <source>
        <dbReference type="EnsemblPlants" id="ONIVA02G25350.3"/>
    </source>
</evidence>
<dbReference type="PANTHER" id="PTHR35737">
    <property type="entry name" value="CRYPTIC LOCI REGULATOR"/>
    <property type="match status" value="1"/>
</dbReference>
<keyword evidence="3" id="KW-1185">Reference proteome</keyword>
<evidence type="ECO:0000256" key="1">
    <source>
        <dbReference type="SAM" id="MobiDB-lite"/>
    </source>
</evidence>
<dbReference type="Proteomes" id="UP000006591">
    <property type="component" value="Chromosome 2"/>
</dbReference>
<feature type="region of interest" description="Disordered" evidence="1">
    <location>
        <begin position="88"/>
        <end position="115"/>
    </location>
</feature>
<protein>
    <submittedName>
        <fullName evidence="2">Uncharacterized protein</fullName>
    </submittedName>
</protein>
<dbReference type="OMA" id="RCNMANS"/>